<dbReference type="PANTHER" id="PTHR24092">
    <property type="entry name" value="PROBABLE PHOSPHOLIPID-TRANSPORTING ATPASE"/>
    <property type="match status" value="1"/>
</dbReference>
<dbReference type="RefSeq" id="XP_042605484.1">
    <property type="nucleotide sequence ID" value="XM_042749550.1"/>
</dbReference>
<proteinExistence type="predicted"/>
<evidence type="ECO:0000259" key="1">
    <source>
        <dbReference type="Pfam" id="PF16209"/>
    </source>
</evidence>
<dbReference type="InterPro" id="IPR032631">
    <property type="entry name" value="P-type_ATPase_N"/>
</dbReference>
<reference evidence="2" key="1">
    <citation type="submission" date="2025-08" db="UniProtKB">
        <authorList>
            <consortium name="RefSeq"/>
        </authorList>
    </citation>
    <scope>IDENTIFICATION</scope>
    <source>
        <tissue evidence="2">Muscle</tissue>
    </source>
</reference>
<dbReference type="GO" id="GO:0045332">
    <property type="term" value="P:phospholipid translocation"/>
    <property type="evidence" value="ECO:0007669"/>
    <property type="project" value="TreeGrafter"/>
</dbReference>
<accession>A0A9R0ANL7</accession>
<dbReference type="GO" id="GO:0140326">
    <property type="term" value="F:ATPase-coupled intramembrane lipid transporter activity"/>
    <property type="evidence" value="ECO:0007669"/>
    <property type="project" value="TreeGrafter"/>
</dbReference>
<protein>
    <submittedName>
        <fullName evidence="2">Phospholipid-transporting ATPase IC-like</fullName>
    </submittedName>
</protein>
<dbReference type="PANTHER" id="PTHR24092:SF198">
    <property type="entry name" value="PHOSPHOLIPID-TRANSPORTING ATPASE"/>
    <property type="match status" value="1"/>
</dbReference>
<evidence type="ECO:0000313" key="2">
    <source>
        <dbReference type="RefSeq" id="XP_042605484.1"/>
    </source>
</evidence>
<sequence length="81" mass="9796">MADSKTERGVKWEVRANDHYFHQSCRRKSFLCFRWGRYADNVVRSYKYTPLTFLPLNLYEQFQRVANLFFLLIVVLQKAKS</sequence>
<dbReference type="Pfam" id="PF16209">
    <property type="entry name" value="PhoLip_ATPase_N"/>
    <property type="match status" value="1"/>
</dbReference>
<dbReference type="AlphaFoldDB" id="A0A9R0ANL7"/>
<dbReference type="GO" id="GO:0005802">
    <property type="term" value="C:trans-Golgi network"/>
    <property type="evidence" value="ECO:0007669"/>
    <property type="project" value="TreeGrafter"/>
</dbReference>
<dbReference type="GeneID" id="122141646"/>
<dbReference type="OrthoDB" id="377733at2759"/>
<dbReference type="GO" id="GO:0005886">
    <property type="term" value="C:plasma membrane"/>
    <property type="evidence" value="ECO:0007669"/>
    <property type="project" value="TreeGrafter"/>
</dbReference>
<name>A0A9R0ANL7_CYPCA</name>
<feature type="domain" description="P-type ATPase N-terminal" evidence="1">
    <location>
        <begin position="23"/>
        <end position="77"/>
    </location>
</feature>
<organism evidence="2">
    <name type="scientific">Cyprinus carpio</name>
    <name type="common">Common carp</name>
    <dbReference type="NCBI Taxonomy" id="7962"/>
    <lineage>
        <taxon>Eukaryota</taxon>
        <taxon>Metazoa</taxon>
        <taxon>Chordata</taxon>
        <taxon>Craniata</taxon>
        <taxon>Vertebrata</taxon>
        <taxon>Euteleostomi</taxon>
        <taxon>Actinopterygii</taxon>
        <taxon>Neopterygii</taxon>
        <taxon>Teleostei</taxon>
        <taxon>Ostariophysi</taxon>
        <taxon>Cypriniformes</taxon>
        <taxon>Cyprinidae</taxon>
        <taxon>Cyprininae</taxon>
        <taxon>Cyprinus</taxon>
    </lineage>
</organism>
<gene>
    <name evidence="2" type="primary">LOC122141646</name>
</gene>
<dbReference type="KEGG" id="ccar:122141646"/>
<dbReference type="GO" id="GO:0007030">
    <property type="term" value="P:Golgi organization"/>
    <property type="evidence" value="ECO:0007669"/>
    <property type="project" value="TreeGrafter"/>
</dbReference>
<dbReference type="Proteomes" id="UP001155660">
    <property type="component" value="Chromosome B22"/>
</dbReference>